<organism evidence="2 3">
    <name type="scientific">Dendrobium nobile</name>
    <name type="common">Orchid</name>
    <dbReference type="NCBI Taxonomy" id="94219"/>
    <lineage>
        <taxon>Eukaryota</taxon>
        <taxon>Viridiplantae</taxon>
        <taxon>Streptophyta</taxon>
        <taxon>Embryophyta</taxon>
        <taxon>Tracheophyta</taxon>
        <taxon>Spermatophyta</taxon>
        <taxon>Magnoliopsida</taxon>
        <taxon>Liliopsida</taxon>
        <taxon>Asparagales</taxon>
        <taxon>Orchidaceae</taxon>
        <taxon>Epidendroideae</taxon>
        <taxon>Malaxideae</taxon>
        <taxon>Dendrobiinae</taxon>
        <taxon>Dendrobium</taxon>
    </lineage>
</organism>
<dbReference type="Proteomes" id="UP000829196">
    <property type="component" value="Unassembled WGS sequence"/>
</dbReference>
<evidence type="ECO:0000313" key="3">
    <source>
        <dbReference type="Proteomes" id="UP000829196"/>
    </source>
</evidence>
<feature type="chain" id="PRO_5035815255" description="Secreted protein" evidence="1">
    <location>
        <begin position="21"/>
        <end position="76"/>
    </location>
</feature>
<keyword evidence="1" id="KW-0732">Signal</keyword>
<reference evidence="2" key="1">
    <citation type="journal article" date="2022" name="Front. Genet.">
        <title>Chromosome-Scale Assembly of the Dendrobium nobile Genome Provides Insights Into the Molecular Mechanism of the Biosynthesis of the Medicinal Active Ingredient of Dendrobium.</title>
        <authorList>
            <person name="Xu Q."/>
            <person name="Niu S.-C."/>
            <person name="Li K.-L."/>
            <person name="Zheng P.-J."/>
            <person name="Zhang X.-J."/>
            <person name="Jia Y."/>
            <person name="Liu Y."/>
            <person name="Niu Y.-X."/>
            <person name="Yu L.-H."/>
            <person name="Chen D.-F."/>
            <person name="Zhang G.-Q."/>
        </authorList>
    </citation>
    <scope>NUCLEOTIDE SEQUENCE</scope>
    <source>
        <tissue evidence="2">Leaf</tissue>
    </source>
</reference>
<dbReference type="AlphaFoldDB" id="A0A8T3BDK9"/>
<evidence type="ECO:0008006" key="4">
    <source>
        <dbReference type="Google" id="ProtNLM"/>
    </source>
</evidence>
<proteinExistence type="predicted"/>
<sequence length="76" mass="8545">MLLWSSIYITRLILLSPALATLVATQCSHYQIPHQELASTHKAAAGAVWYFPICLFEECMGDLSVEIDIIKMSEFN</sequence>
<gene>
    <name evidence="2" type="ORF">KFK09_010978</name>
</gene>
<evidence type="ECO:0000313" key="2">
    <source>
        <dbReference type="EMBL" id="KAI0510377.1"/>
    </source>
</evidence>
<accession>A0A8T3BDK9</accession>
<dbReference type="EMBL" id="JAGYWB010000009">
    <property type="protein sequence ID" value="KAI0510377.1"/>
    <property type="molecule type" value="Genomic_DNA"/>
</dbReference>
<protein>
    <recommendedName>
        <fullName evidence="4">Secreted protein</fullName>
    </recommendedName>
</protein>
<name>A0A8T3BDK9_DENNO</name>
<feature type="signal peptide" evidence="1">
    <location>
        <begin position="1"/>
        <end position="20"/>
    </location>
</feature>
<comment type="caution">
    <text evidence="2">The sequence shown here is derived from an EMBL/GenBank/DDBJ whole genome shotgun (WGS) entry which is preliminary data.</text>
</comment>
<keyword evidence="3" id="KW-1185">Reference proteome</keyword>
<evidence type="ECO:0000256" key="1">
    <source>
        <dbReference type="SAM" id="SignalP"/>
    </source>
</evidence>